<feature type="domain" description="MOSC" evidence="1">
    <location>
        <begin position="10"/>
        <end position="143"/>
    </location>
</feature>
<dbReference type="PANTHER" id="PTHR36930">
    <property type="entry name" value="METAL-SULFUR CLUSTER BIOSYNTHESIS PROTEINS YUAD-RELATED"/>
    <property type="match status" value="1"/>
</dbReference>
<dbReference type="EMBL" id="UINC01107121">
    <property type="protein sequence ID" value="SVC72265.1"/>
    <property type="molecule type" value="Genomic_DNA"/>
</dbReference>
<accession>A0A382PHZ0</accession>
<dbReference type="Pfam" id="PF03473">
    <property type="entry name" value="MOSC"/>
    <property type="match status" value="1"/>
</dbReference>
<evidence type="ECO:0000313" key="2">
    <source>
        <dbReference type="EMBL" id="SVC72265.1"/>
    </source>
</evidence>
<dbReference type="PANTHER" id="PTHR36930:SF1">
    <property type="entry name" value="MOSC DOMAIN-CONTAINING PROTEIN"/>
    <property type="match status" value="1"/>
</dbReference>
<evidence type="ECO:0000259" key="1">
    <source>
        <dbReference type="PROSITE" id="PS51340"/>
    </source>
</evidence>
<sequence>VGTLQGIWIKEVRGAPMTAVDEAKALADQGFDGGVREFSTRQVTVLAAEAWADAEATVGMSVDPALRRANLLVAGVDLAGTIGRVLRIGDLRLEITGETKPCHQMDFAVDGLRAALEPDWRGGAHGVVLGDATVRMGDPVGWD</sequence>
<protein>
    <recommendedName>
        <fullName evidence="1">MOSC domain-containing protein</fullName>
    </recommendedName>
</protein>
<dbReference type="SUPFAM" id="SSF50800">
    <property type="entry name" value="PK beta-barrel domain-like"/>
    <property type="match status" value="1"/>
</dbReference>
<feature type="non-terminal residue" evidence="2">
    <location>
        <position position="1"/>
    </location>
</feature>
<dbReference type="InterPro" id="IPR052716">
    <property type="entry name" value="MOSC_domain"/>
</dbReference>
<dbReference type="Gene3D" id="2.40.33.20">
    <property type="entry name" value="PK beta-barrel domain-like"/>
    <property type="match status" value="1"/>
</dbReference>
<dbReference type="GO" id="GO:0030170">
    <property type="term" value="F:pyridoxal phosphate binding"/>
    <property type="evidence" value="ECO:0007669"/>
    <property type="project" value="InterPro"/>
</dbReference>
<dbReference type="GO" id="GO:0003824">
    <property type="term" value="F:catalytic activity"/>
    <property type="evidence" value="ECO:0007669"/>
    <property type="project" value="InterPro"/>
</dbReference>
<dbReference type="AlphaFoldDB" id="A0A382PHZ0"/>
<gene>
    <name evidence="2" type="ORF">METZ01_LOCUS325119</name>
</gene>
<dbReference type="PROSITE" id="PS51340">
    <property type="entry name" value="MOSC"/>
    <property type="match status" value="1"/>
</dbReference>
<reference evidence="2" key="1">
    <citation type="submission" date="2018-05" db="EMBL/GenBank/DDBJ databases">
        <authorList>
            <person name="Lanie J.A."/>
            <person name="Ng W.-L."/>
            <person name="Kazmierczak K.M."/>
            <person name="Andrzejewski T.M."/>
            <person name="Davidsen T.M."/>
            <person name="Wayne K.J."/>
            <person name="Tettelin H."/>
            <person name="Glass J.I."/>
            <person name="Rusch D."/>
            <person name="Podicherti R."/>
            <person name="Tsui H.-C.T."/>
            <person name="Winkler M.E."/>
        </authorList>
    </citation>
    <scope>NUCLEOTIDE SEQUENCE</scope>
</reference>
<proteinExistence type="predicted"/>
<dbReference type="InterPro" id="IPR011037">
    <property type="entry name" value="Pyrv_Knase-like_insert_dom_sf"/>
</dbReference>
<dbReference type="GO" id="GO:0030151">
    <property type="term" value="F:molybdenum ion binding"/>
    <property type="evidence" value="ECO:0007669"/>
    <property type="project" value="InterPro"/>
</dbReference>
<organism evidence="2">
    <name type="scientific">marine metagenome</name>
    <dbReference type="NCBI Taxonomy" id="408172"/>
    <lineage>
        <taxon>unclassified sequences</taxon>
        <taxon>metagenomes</taxon>
        <taxon>ecological metagenomes</taxon>
    </lineage>
</organism>
<name>A0A382PHZ0_9ZZZZ</name>
<dbReference type="InterPro" id="IPR005302">
    <property type="entry name" value="MoCF_Sase_C"/>
</dbReference>